<organism evidence="2 3">
    <name type="scientific">Rummeliibacillus stabekisii</name>
    <dbReference type="NCBI Taxonomy" id="241244"/>
    <lineage>
        <taxon>Bacteria</taxon>
        <taxon>Bacillati</taxon>
        <taxon>Bacillota</taxon>
        <taxon>Bacilli</taxon>
        <taxon>Bacillales</taxon>
        <taxon>Caryophanaceae</taxon>
        <taxon>Rummeliibacillus</taxon>
    </lineage>
</organism>
<reference evidence="2 3" key="1">
    <citation type="journal article" date="2016" name="Genome Announc.">
        <title>Whole-Genome Sequence of Rummeliibacillus stabekisii Strain PP9 Isolated from Antarctic Soil.</title>
        <authorList>
            <person name="da Mota F.F."/>
            <person name="Vollu R.E."/>
            <person name="Jurelevicius D."/>
            <person name="Seldin L."/>
        </authorList>
    </citation>
    <scope>NUCLEOTIDE SEQUENCE [LARGE SCALE GENOMIC DNA]</scope>
    <source>
        <strain evidence="2 3">PP9</strain>
    </source>
</reference>
<name>A0A143HBT0_9BACL</name>
<keyword evidence="1" id="KW-0472">Membrane</keyword>
<feature type="transmembrane region" description="Helical" evidence="1">
    <location>
        <begin position="57"/>
        <end position="81"/>
    </location>
</feature>
<accession>A0A143HBT0</accession>
<proteinExistence type="predicted"/>
<dbReference type="EMBL" id="CP014806">
    <property type="protein sequence ID" value="AMW98751.1"/>
    <property type="molecule type" value="Genomic_DNA"/>
</dbReference>
<gene>
    <name evidence="2" type="ORF">ATY39_04395</name>
</gene>
<feature type="transmembrane region" description="Helical" evidence="1">
    <location>
        <begin position="5"/>
        <end position="24"/>
    </location>
</feature>
<dbReference type="KEGG" id="rst:ATY39_04395"/>
<evidence type="ECO:0000256" key="1">
    <source>
        <dbReference type="SAM" id="Phobius"/>
    </source>
</evidence>
<keyword evidence="1" id="KW-0812">Transmembrane</keyword>
<feature type="transmembrane region" description="Helical" evidence="1">
    <location>
        <begin position="30"/>
        <end position="50"/>
    </location>
</feature>
<evidence type="ECO:0000313" key="2">
    <source>
        <dbReference type="EMBL" id="AMW98751.1"/>
    </source>
</evidence>
<evidence type="ECO:0000313" key="3">
    <source>
        <dbReference type="Proteomes" id="UP000076021"/>
    </source>
</evidence>
<dbReference type="AlphaFoldDB" id="A0A143HBT0"/>
<dbReference type="Proteomes" id="UP000076021">
    <property type="component" value="Chromosome"/>
</dbReference>
<sequence>MKKIYYTYFSLLILFLTILLFVFAPEFILLFHFIIPLLLVLIGLISALFGSKGEIRMVVVVLHLFILIVFTSIYILGIYGFNEP</sequence>
<protein>
    <submittedName>
        <fullName evidence="2">Uncharacterized protein</fullName>
    </submittedName>
</protein>
<keyword evidence="3" id="KW-1185">Reference proteome</keyword>
<reference evidence="3" key="2">
    <citation type="submission" date="2016-03" db="EMBL/GenBank/DDBJ databases">
        <authorList>
            <person name="Ploux O."/>
        </authorList>
    </citation>
    <scope>NUCLEOTIDE SEQUENCE [LARGE SCALE GENOMIC DNA]</scope>
    <source>
        <strain evidence="3">PP9</strain>
    </source>
</reference>
<keyword evidence="1" id="KW-1133">Transmembrane helix</keyword>